<organism evidence="7 8">
    <name type="scientific">Thermoanaerobacterium saccharolyticum (strain DSM 8691 / JW/SL-YS485)</name>
    <dbReference type="NCBI Taxonomy" id="1094508"/>
    <lineage>
        <taxon>Bacteria</taxon>
        <taxon>Bacillati</taxon>
        <taxon>Bacillota</taxon>
        <taxon>Clostridia</taxon>
        <taxon>Thermoanaerobacterales</taxon>
        <taxon>Thermoanaerobacteraceae</taxon>
        <taxon>Thermoanaerobacterium</taxon>
    </lineage>
</organism>
<keyword evidence="3" id="KW-0456">Lyase</keyword>
<dbReference type="Gene3D" id="3.20.20.70">
    <property type="entry name" value="Aldolase class I"/>
    <property type="match status" value="1"/>
</dbReference>
<dbReference type="PROSITE" id="PS00602">
    <property type="entry name" value="ALDOLASE_CLASS_II_1"/>
    <property type="match status" value="1"/>
</dbReference>
<evidence type="ECO:0000313" key="7">
    <source>
        <dbReference type="EMBL" id="AFK85358.1"/>
    </source>
</evidence>
<dbReference type="GO" id="GO:0008270">
    <property type="term" value="F:zinc ion binding"/>
    <property type="evidence" value="ECO:0007669"/>
    <property type="project" value="InterPro"/>
</dbReference>
<comment type="cofactor">
    <cofactor evidence="6">
        <name>Zn(2+)</name>
        <dbReference type="ChEBI" id="CHEBI:29105"/>
    </cofactor>
    <text evidence="6">Binds 2 Zn(2+) ions per subunit. One is catalytic and the other provides a structural contribution.</text>
</comment>
<dbReference type="STRING" id="1094508.Tsac_0328"/>
<protein>
    <submittedName>
        <fullName evidence="7">Fructose-1,6-bisphosphate aldolase, class II</fullName>
    </submittedName>
</protein>
<evidence type="ECO:0000313" key="8">
    <source>
        <dbReference type="Proteomes" id="UP000006178"/>
    </source>
</evidence>
<reference evidence="7 8" key="1">
    <citation type="journal article" date="2014" name="Appl. Environ. Microbiol.">
        <title>Profile of Secreted Hydrolases, Associated Proteins, and SlpA in Thermoanaerobacterium saccharolyticum during the Degradation of Hemicellulose.</title>
        <authorList>
            <person name="Currie D.H."/>
            <person name="Guss A.M."/>
            <person name="Herring C.D."/>
            <person name="Giannone R.J."/>
            <person name="Johnson C.M."/>
            <person name="Lankford P.K."/>
            <person name="Brown S.D."/>
            <person name="Hettich R.L."/>
            <person name="Lynd L.R."/>
        </authorList>
    </citation>
    <scope>NUCLEOTIDE SEQUENCE [LARGE SCALE GENOMIC DNA]</scope>
    <source>
        <strain evidence="8">DSM 8691 / JW/SL-YS485</strain>
    </source>
</reference>
<dbReference type="Pfam" id="PF01116">
    <property type="entry name" value="F_bP_aldolase"/>
    <property type="match status" value="1"/>
</dbReference>
<dbReference type="SUPFAM" id="SSF51569">
    <property type="entry name" value="Aldolase"/>
    <property type="match status" value="1"/>
</dbReference>
<dbReference type="AlphaFoldDB" id="I3VS63"/>
<sequence>MLVTGIELLKKANEEGYAVGAFNTSNLEITQAIVEAAEEMRSPAIIQVSEGGLKYAGIETISAIVRTLATKASVPIALHLDHGTDFNNVMKCLRNGWTSVMMDASKLPLEKNIEVTKNVVTIAHGMGVSVEAEIGKIGGTEDNVTVDEREASMTDPDEAFKFAKETGVDYLAISIGTAHGPYKGEPKLDFDRLVKIKEMLKMPIVLHGASGVPEADIRKAVSLGVNKINIDTDIRQAFAARLRELLKNDEEVYDPRKILGPCKEAMKEVIKNKMRMFGSEGRA</sequence>
<dbReference type="EMBL" id="CP003184">
    <property type="protein sequence ID" value="AFK85358.1"/>
    <property type="molecule type" value="Genomic_DNA"/>
</dbReference>
<dbReference type="InterPro" id="IPR000771">
    <property type="entry name" value="FBA_II"/>
</dbReference>
<gene>
    <name evidence="7" type="ordered locus">Tsac_0328</name>
</gene>
<dbReference type="NCBIfam" id="TIGR01859">
    <property type="entry name" value="fruc_bis_ald"/>
    <property type="match status" value="1"/>
</dbReference>
<dbReference type="KEGG" id="tsh:Tsac_0328"/>
<feature type="binding site" evidence="6">
    <location>
        <position position="82"/>
    </location>
    <ligand>
        <name>Zn(2+)</name>
        <dbReference type="ChEBI" id="CHEBI:29105"/>
        <label>1</label>
        <note>catalytic</note>
    </ligand>
</feature>
<keyword evidence="8" id="KW-1185">Reference proteome</keyword>
<evidence type="ECO:0000256" key="3">
    <source>
        <dbReference type="ARBA" id="ARBA00023239"/>
    </source>
</evidence>
<dbReference type="PANTHER" id="PTHR30304:SF0">
    <property type="entry name" value="D-TAGATOSE-1,6-BISPHOSPHATE ALDOLASE SUBUNIT GATY-RELATED"/>
    <property type="match status" value="1"/>
</dbReference>
<dbReference type="PANTHER" id="PTHR30304">
    <property type="entry name" value="D-TAGATOSE-1,6-BISPHOSPHATE ALDOLASE"/>
    <property type="match status" value="1"/>
</dbReference>
<dbReference type="InterPro" id="IPR011289">
    <property type="entry name" value="Fruc_bis_ald_class-2"/>
</dbReference>
<dbReference type="eggNOG" id="COG0191">
    <property type="taxonomic scope" value="Bacteria"/>
</dbReference>
<dbReference type="GO" id="GO:0006096">
    <property type="term" value="P:glycolytic process"/>
    <property type="evidence" value="ECO:0007669"/>
    <property type="project" value="InterPro"/>
</dbReference>
<feature type="active site" description="Proton donor" evidence="4">
    <location>
        <position position="81"/>
    </location>
</feature>
<dbReference type="NCBIfam" id="NF009497">
    <property type="entry name" value="PRK12857.1"/>
    <property type="match status" value="1"/>
</dbReference>
<dbReference type="InterPro" id="IPR013785">
    <property type="entry name" value="Aldolase_TIM"/>
</dbReference>
<name>I3VS63_THESW</name>
<keyword evidence="2 6" id="KW-0862">Zinc</keyword>
<dbReference type="CDD" id="cd00947">
    <property type="entry name" value="TBP_aldolase_IIB"/>
    <property type="match status" value="1"/>
</dbReference>
<dbReference type="PIRSF" id="PIRSF001359">
    <property type="entry name" value="F_bP_aldolase_II"/>
    <property type="match status" value="1"/>
</dbReference>
<feature type="binding site" evidence="6">
    <location>
        <position position="207"/>
    </location>
    <ligand>
        <name>Zn(2+)</name>
        <dbReference type="ChEBI" id="CHEBI:29105"/>
        <label>1</label>
        <note>catalytic</note>
    </ligand>
</feature>
<evidence type="ECO:0000256" key="5">
    <source>
        <dbReference type="PIRSR" id="PIRSR001359-2"/>
    </source>
</evidence>
<dbReference type="BioCyc" id="TSAC1094508:GLMA-327-MONOMER"/>
<dbReference type="NCBIfam" id="TIGR00167">
    <property type="entry name" value="cbbA"/>
    <property type="match status" value="1"/>
</dbReference>
<dbReference type="PROSITE" id="PS00806">
    <property type="entry name" value="ALDOLASE_CLASS_II_2"/>
    <property type="match status" value="1"/>
</dbReference>
<evidence type="ECO:0000256" key="1">
    <source>
        <dbReference type="ARBA" id="ARBA00022723"/>
    </source>
</evidence>
<evidence type="ECO:0000256" key="6">
    <source>
        <dbReference type="PIRSR" id="PIRSR001359-3"/>
    </source>
</evidence>
<evidence type="ECO:0000256" key="4">
    <source>
        <dbReference type="PIRSR" id="PIRSR001359-1"/>
    </source>
</evidence>
<feature type="binding site" evidence="5">
    <location>
        <begin position="229"/>
        <end position="232"/>
    </location>
    <ligand>
        <name>dihydroxyacetone phosphate</name>
        <dbReference type="ChEBI" id="CHEBI:57642"/>
    </ligand>
</feature>
<feature type="binding site" evidence="5">
    <location>
        <begin position="208"/>
        <end position="210"/>
    </location>
    <ligand>
        <name>dihydroxyacetone phosphate</name>
        <dbReference type="ChEBI" id="CHEBI:57642"/>
    </ligand>
</feature>
<feature type="binding site" evidence="6">
    <location>
        <position position="179"/>
    </location>
    <ligand>
        <name>Zn(2+)</name>
        <dbReference type="ChEBI" id="CHEBI:29105"/>
        <label>1</label>
        <note>catalytic</note>
    </ligand>
</feature>
<accession>I3VS63</accession>
<dbReference type="InterPro" id="IPR050246">
    <property type="entry name" value="Class_II_FBP_aldolase"/>
</dbReference>
<dbReference type="PATRIC" id="fig|1094508.3.peg.330"/>
<feature type="binding site" evidence="5">
    <location>
        <position position="180"/>
    </location>
    <ligand>
        <name>dihydroxyacetone phosphate</name>
        <dbReference type="ChEBI" id="CHEBI:57642"/>
    </ligand>
</feature>
<proteinExistence type="predicted"/>
<dbReference type="GO" id="GO:0004332">
    <property type="term" value="F:fructose-bisphosphate aldolase activity"/>
    <property type="evidence" value="ECO:0007669"/>
    <property type="project" value="InterPro"/>
</dbReference>
<keyword evidence="1 6" id="KW-0479">Metal-binding</keyword>
<dbReference type="GO" id="GO:0030388">
    <property type="term" value="P:fructose 1,6-bisphosphate metabolic process"/>
    <property type="evidence" value="ECO:0007669"/>
    <property type="project" value="InterPro"/>
</dbReference>
<evidence type="ECO:0000256" key="2">
    <source>
        <dbReference type="ARBA" id="ARBA00022833"/>
    </source>
</evidence>
<dbReference type="RefSeq" id="WP_014757279.1">
    <property type="nucleotide sequence ID" value="NC_017992.1"/>
</dbReference>
<feature type="binding site" evidence="6">
    <location>
        <position position="103"/>
    </location>
    <ligand>
        <name>Zn(2+)</name>
        <dbReference type="ChEBI" id="CHEBI:29105"/>
        <label>2</label>
    </ligand>
</feature>
<dbReference type="Proteomes" id="UP000006178">
    <property type="component" value="Chromosome"/>
</dbReference>
<feature type="binding site" evidence="6">
    <location>
        <position position="133"/>
    </location>
    <ligand>
        <name>Zn(2+)</name>
        <dbReference type="ChEBI" id="CHEBI:29105"/>
        <label>2</label>
    </ligand>
</feature>